<dbReference type="Proteomes" id="UP000030744">
    <property type="component" value="Unassembled WGS sequence"/>
</dbReference>
<evidence type="ECO:0008006" key="5">
    <source>
        <dbReference type="Google" id="ProtNLM"/>
    </source>
</evidence>
<dbReference type="OrthoDB" id="328886at2759"/>
<keyword evidence="2" id="KW-0812">Transmembrane</keyword>
<feature type="compositionally biased region" description="Polar residues" evidence="1">
    <location>
        <begin position="875"/>
        <end position="891"/>
    </location>
</feature>
<feature type="region of interest" description="Disordered" evidence="1">
    <location>
        <begin position="691"/>
        <end position="718"/>
    </location>
</feature>
<dbReference type="InterPro" id="IPR000884">
    <property type="entry name" value="TSP1_rpt"/>
</dbReference>
<dbReference type="EMBL" id="HG681396">
    <property type="protein sequence ID" value="CDJ28482.1"/>
    <property type="molecule type" value="Genomic_DNA"/>
</dbReference>
<sequence length="926" mass="99324">MTSQFEIDPSNDWNRSEIQLLSSTDLPEVRGVGMWAEEVNGVIDKVLLLLWSANCRTQQETCRCNSEDGCKISFGVRYGSLFVAEFNGLGELQWIRETAYNVLIPHGQEQRTAIVGGDVSGTGGNVKKQYAVTLVRERWELKTGKVVVSPKCETVLLNSSGELEDNQLQGGECESCLYTSASMHPGTGHWASLCVSTKLPNLGISINGFLVVDSSSRYQTEAQGVTPLDESLSYNKDTGGRLLPIDGGSWVLIWREASWKASEVEGLTAVSATLKAAVWEGHDDTLKSPVSLLGPVLEHRLMDPDAVSLSLQTALVTVADHLNEEAMAAIVDLSSLSIRVPTATATVAGVQGGALFGRIYGHPLLRLSESTALWLGSVKEDSSPSVGPSTLLPEWKPFTTSRAVLLSANKDEEDCQGQWSATTATCPSSCLQQQHFRSKNNGGGCPWESNAFRLIHCEGGDCPDWRDGAVLVAGDRTIDASKLLDKNLSSLIKMGSSMDTIELHLAEPVDLEAVEIYLHRSNVSLVLSIQDTEANWLSRISTTISAPPLEMTDVTYPWVTRYLSLKRVRTLQLQATPLTTATAGAWAVNILEVRLQSTPSLPCTGGGFFDGDKDCETAPQNPSSLEALDCQGEWGDWSICDSTCTRMRQFSVTSPPKKGGRPCLPYEVEPCTGSGMCSIPSSESRILNSFAPRQKDVQGSSATWREQGSEPTGSSTNCASTLSPKSQCVLCRTLQTHQVTRQAAGEGERCPEERFVLEYCDANCAAIYGPTTTTTASVTATLPLATSSSSGIINLEDARDVMLLLKTIAIYFLVVLLACLITAYLVGLFEGGLRGRKTAGCADHSDAPPPARLSPTTAAVSSYSGTENYEAGTAPTRSSRMSKGNSGTSRKFGSGIQALRKSLLGGNLLPDASDSDSDYIGDTGAA</sequence>
<feature type="region of interest" description="Disordered" evidence="1">
    <location>
        <begin position="839"/>
        <end position="893"/>
    </location>
</feature>
<feature type="transmembrane region" description="Helical" evidence="2">
    <location>
        <begin position="808"/>
        <end position="829"/>
    </location>
</feature>
<dbReference type="InterPro" id="IPR036383">
    <property type="entry name" value="TSP1_rpt_sf"/>
</dbReference>
<feature type="compositionally biased region" description="Polar residues" evidence="1">
    <location>
        <begin position="854"/>
        <end position="867"/>
    </location>
</feature>
<accession>U6JWQ1</accession>
<keyword evidence="2" id="KW-1133">Transmembrane helix</keyword>
<evidence type="ECO:0000256" key="1">
    <source>
        <dbReference type="SAM" id="MobiDB-lite"/>
    </source>
</evidence>
<evidence type="ECO:0000313" key="4">
    <source>
        <dbReference type="Proteomes" id="UP000030744"/>
    </source>
</evidence>
<feature type="compositionally biased region" description="Polar residues" evidence="1">
    <location>
        <begin position="697"/>
        <end position="718"/>
    </location>
</feature>
<dbReference type="VEuPathDB" id="ToxoDB:EMH_0001500"/>
<keyword evidence="4" id="KW-1185">Reference proteome</keyword>
<dbReference type="AlphaFoldDB" id="U6JWQ1"/>
<name>U6JWQ1_9EIME</name>
<protein>
    <recommendedName>
        <fullName evidence="5">Thrombospondin type 1 domain-containing protein</fullName>
    </recommendedName>
</protein>
<reference evidence="3" key="2">
    <citation type="submission" date="2013-10" db="EMBL/GenBank/DDBJ databases">
        <authorList>
            <person name="Aslett M."/>
        </authorList>
    </citation>
    <scope>NUCLEOTIDE SEQUENCE [LARGE SCALE GENOMIC DNA]</scope>
    <source>
        <strain evidence="3">Houghton</strain>
    </source>
</reference>
<proteinExistence type="predicted"/>
<organism evidence="3 4">
    <name type="scientific">Eimeria mitis</name>
    <dbReference type="NCBI Taxonomy" id="44415"/>
    <lineage>
        <taxon>Eukaryota</taxon>
        <taxon>Sar</taxon>
        <taxon>Alveolata</taxon>
        <taxon>Apicomplexa</taxon>
        <taxon>Conoidasida</taxon>
        <taxon>Coccidia</taxon>
        <taxon>Eucoccidiorida</taxon>
        <taxon>Eimeriorina</taxon>
        <taxon>Eimeriidae</taxon>
        <taxon>Eimeria</taxon>
    </lineage>
</organism>
<keyword evidence="2" id="KW-0472">Membrane</keyword>
<gene>
    <name evidence="3" type="ORF">EMH_0001500</name>
</gene>
<dbReference type="SMART" id="SM00209">
    <property type="entry name" value="TSP1"/>
    <property type="match status" value="1"/>
</dbReference>
<dbReference type="RefSeq" id="XP_013351056.1">
    <property type="nucleotide sequence ID" value="XM_013495602.1"/>
</dbReference>
<feature type="region of interest" description="Disordered" evidence="1">
    <location>
        <begin position="906"/>
        <end position="926"/>
    </location>
</feature>
<evidence type="ECO:0000313" key="3">
    <source>
        <dbReference type="EMBL" id="CDJ28482.1"/>
    </source>
</evidence>
<reference evidence="3" key="1">
    <citation type="submission" date="2013-10" db="EMBL/GenBank/DDBJ databases">
        <title>Genomic analysis of the causative agents of coccidiosis in chickens.</title>
        <authorList>
            <person name="Reid A.J."/>
            <person name="Blake D."/>
            <person name="Billington K."/>
            <person name="Browne H."/>
            <person name="Dunn M."/>
            <person name="Hung S."/>
            <person name="Kawahara F."/>
            <person name="Miranda-Saavedra D."/>
            <person name="Mourier T."/>
            <person name="Nagra H."/>
            <person name="Otto T.D."/>
            <person name="Rawlings N."/>
            <person name="Sanchez A."/>
            <person name="Sanders M."/>
            <person name="Subramaniam C."/>
            <person name="Tay Y."/>
            <person name="Dear P."/>
            <person name="Doerig C."/>
            <person name="Gruber A."/>
            <person name="Parkinson J."/>
            <person name="Shirley M."/>
            <person name="Wan K.L."/>
            <person name="Berriman M."/>
            <person name="Tomley F."/>
            <person name="Pain A."/>
        </authorList>
    </citation>
    <scope>NUCLEOTIDE SEQUENCE [LARGE SCALE GENOMIC DNA]</scope>
    <source>
        <strain evidence="3">Houghton</strain>
    </source>
</reference>
<dbReference type="PROSITE" id="PS50092">
    <property type="entry name" value="TSP1"/>
    <property type="match status" value="1"/>
</dbReference>
<evidence type="ECO:0000256" key="2">
    <source>
        <dbReference type="SAM" id="Phobius"/>
    </source>
</evidence>
<dbReference type="GeneID" id="25375225"/>
<dbReference type="SUPFAM" id="SSF82895">
    <property type="entry name" value="TSP-1 type 1 repeat"/>
    <property type="match status" value="1"/>
</dbReference>